<dbReference type="CDD" id="cd06579">
    <property type="entry name" value="TM_PBP1_transp_AraH_like"/>
    <property type="match status" value="1"/>
</dbReference>
<gene>
    <name evidence="12" type="ORF">SAMN06265368_4472</name>
</gene>
<feature type="transmembrane region" description="Helical" evidence="11">
    <location>
        <begin position="93"/>
        <end position="114"/>
    </location>
</feature>
<dbReference type="OrthoDB" id="5422926at2"/>
<dbReference type="GO" id="GO:0022857">
    <property type="term" value="F:transmembrane transporter activity"/>
    <property type="evidence" value="ECO:0007669"/>
    <property type="project" value="InterPro"/>
</dbReference>
<organism evidence="12 13">
    <name type="scientific">Cohaesibacter gelatinilyticus</name>
    <dbReference type="NCBI Taxonomy" id="372072"/>
    <lineage>
        <taxon>Bacteria</taxon>
        <taxon>Pseudomonadati</taxon>
        <taxon>Pseudomonadota</taxon>
        <taxon>Alphaproteobacteria</taxon>
        <taxon>Hyphomicrobiales</taxon>
        <taxon>Cohaesibacteraceae</taxon>
    </lineage>
</organism>
<evidence type="ECO:0000256" key="10">
    <source>
        <dbReference type="ARBA" id="ARBA00039381"/>
    </source>
</evidence>
<name>A0A285PHZ1_9HYPH</name>
<evidence type="ECO:0000256" key="3">
    <source>
        <dbReference type="ARBA" id="ARBA00022448"/>
    </source>
</evidence>
<keyword evidence="5" id="KW-0997">Cell inner membrane</keyword>
<evidence type="ECO:0000256" key="7">
    <source>
        <dbReference type="ARBA" id="ARBA00022989"/>
    </source>
</evidence>
<feature type="transmembrane region" description="Helical" evidence="11">
    <location>
        <begin position="27"/>
        <end position="47"/>
    </location>
</feature>
<keyword evidence="13" id="KW-1185">Reference proteome</keyword>
<comment type="subunit">
    <text evidence="2">The complex is composed of two ATP-binding proteins (LsrA), two transmembrane proteins (LsrC and LsrD) and a solute-binding protein (LsrB).</text>
</comment>
<comment type="function">
    <text evidence="9">Part of the ABC transporter complex LsrABCD involved in autoinducer 2 (AI-2) import. Probably responsible for the translocation of the substrate across the membrane.</text>
</comment>
<protein>
    <recommendedName>
        <fullName evidence="10">Autoinducer 2 import system permease protein LsrD</fullName>
    </recommendedName>
</protein>
<feature type="transmembrane region" description="Helical" evidence="11">
    <location>
        <begin position="59"/>
        <end position="81"/>
    </location>
</feature>
<evidence type="ECO:0000256" key="4">
    <source>
        <dbReference type="ARBA" id="ARBA00022475"/>
    </source>
</evidence>
<keyword evidence="7 11" id="KW-1133">Transmembrane helix</keyword>
<evidence type="ECO:0000256" key="1">
    <source>
        <dbReference type="ARBA" id="ARBA00004651"/>
    </source>
</evidence>
<evidence type="ECO:0000313" key="12">
    <source>
        <dbReference type="EMBL" id="SNZ21352.1"/>
    </source>
</evidence>
<evidence type="ECO:0000256" key="9">
    <source>
        <dbReference type="ARBA" id="ARBA00025439"/>
    </source>
</evidence>
<feature type="transmembrane region" description="Helical" evidence="11">
    <location>
        <begin position="237"/>
        <end position="260"/>
    </location>
</feature>
<dbReference type="AlphaFoldDB" id="A0A285PHZ1"/>
<dbReference type="InterPro" id="IPR001851">
    <property type="entry name" value="ABC_transp_permease"/>
</dbReference>
<dbReference type="GO" id="GO:0005886">
    <property type="term" value="C:plasma membrane"/>
    <property type="evidence" value="ECO:0007669"/>
    <property type="project" value="UniProtKB-SubCell"/>
</dbReference>
<keyword evidence="4" id="KW-1003">Cell membrane</keyword>
<feature type="transmembrane region" description="Helical" evidence="11">
    <location>
        <begin position="291"/>
        <end position="309"/>
    </location>
</feature>
<keyword evidence="6 11" id="KW-0812">Transmembrane</keyword>
<evidence type="ECO:0000256" key="6">
    <source>
        <dbReference type="ARBA" id="ARBA00022692"/>
    </source>
</evidence>
<evidence type="ECO:0000256" key="2">
    <source>
        <dbReference type="ARBA" id="ARBA00011262"/>
    </source>
</evidence>
<sequence>MKMPATSNPTAPADMNQAHKKKLPQEFSIFLVLIGIAALFEILGWIFVGQSFLANSKRLVIIVLQVSIIGIIAVGVTQVIITSGIDLSGGSVAALAAMIAASLAQASGGFSIFYPGVVDLPVIVPILAAIGVGMLAGWLNGAITAYTGVPPFIPTLGMLVAARGIAVLYSEGQPIFGLTESYVALGQGAMPVVIFLGVAVLFHILLTYTVYGRRTYAIGSNEEAARTVGIKVNRHKVLVYSIAGGLAGLAGIVMSARATMGQPGMGFMYELDAISAAVIGGTSLFGGKGRISGTVIGVFILGVITSGFTFLRVDFYYQEIAKGMIIVAAVIADQRRQGKRA</sequence>
<dbReference type="PANTHER" id="PTHR32196">
    <property type="entry name" value="ABC TRANSPORTER PERMEASE PROTEIN YPHD-RELATED-RELATED"/>
    <property type="match status" value="1"/>
</dbReference>
<comment type="subcellular location">
    <subcellularLocation>
        <location evidence="1">Cell membrane</location>
        <topology evidence="1">Multi-pass membrane protein</topology>
    </subcellularLocation>
</comment>
<dbReference type="RefSeq" id="WP_097155735.1">
    <property type="nucleotide sequence ID" value="NZ_OBEL01000008.1"/>
</dbReference>
<reference evidence="12 13" key="1">
    <citation type="submission" date="2017-09" db="EMBL/GenBank/DDBJ databases">
        <authorList>
            <person name="Ehlers B."/>
            <person name="Leendertz F.H."/>
        </authorList>
    </citation>
    <scope>NUCLEOTIDE SEQUENCE [LARGE SCALE GENOMIC DNA]</scope>
    <source>
        <strain evidence="12 13">DSM 18289</strain>
    </source>
</reference>
<evidence type="ECO:0000256" key="8">
    <source>
        <dbReference type="ARBA" id="ARBA00023136"/>
    </source>
</evidence>
<dbReference type="Pfam" id="PF02653">
    <property type="entry name" value="BPD_transp_2"/>
    <property type="match status" value="1"/>
</dbReference>
<keyword evidence="3" id="KW-0813">Transport</keyword>
<dbReference type="Proteomes" id="UP000219439">
    <property type="component" value="Unassembled WGS sequence"/>
</dbReference>
<evidence type="ECO:0000256" key="5">
    <source>
        <dbReference type="ARBA" id="ARBA00022519"/>
    </source>
</evidence>
<feature type="transmembrane region" description="Helical" evidence="11">
    <location>
        <begin position="151"/>
        <end position="169"/>
    </location>
</feature>
<proteinExistence type="predicted"/>
<dbReference type="EMBL" id="OBEL01000008">
    <property type="protein sequence ID" value="SNZ21352.1"/>
    <property type="molecule type" value="Genomic_DNA"/>
</dbReference>
<feature type="transmembrane region" description="Helical" evidence="11">
    <location>
        <begin position="120"/>
        <end position="139"/>
    </location>
</feature>
<dbReference type="PANTHER" id="PTHR32196:SF71">
    <property type="entry name" value="AUTOINDUCER 2 IMPORT SYSTEM PERMEASE PROTEIN LSRD"/>
    <property type="match status" value="1"/>
</dbReference>
<evidence type="ECO:0000256" key="11">
    <source>
        <dbReference type="SAM" id="Phobius"/>
    </source>
</evidence>
<accession>A0A285PHZ1</accession>
<keyword evidence="8 11" id="KW-0472">Membrane</keyword>
<evidence type="ECO:0000313" key="13">
    <source>
        <dbReference type="Proteomes" id="UP000219439"/>
    </source>
</evidence>
<feature type="transmembrane region" description="Helical" evidence="11">
    <location>
        <begin position="189"/>
        <end position="211"/>
    </location>
</feature>